<dbReference type="EMBL" id="JAOQBH010000021">
    <property type="protein sequence ID" value="KAJ4119926.1"/>
    <property type="molecule type" value="Genomic_DNA"/>
</dbReference>
<feature type="compositionally biased region" description="Polar residues" evidence="1">
    <location>
        <begin position="1"/>
        <end position="23"/>
    </location>
</feature>
<gene>
    <name evidence="2" type="primary">SAC7_2</name>
    <name evidence="2" type="ORF">NW768_010516</name>
</gene>
<organism evidence="2 3">
    <name type="scientific">Fusarium equiseti</name>
    <name type="common">Fusarium scirpi</name>
    <dbReference type="NCBI Taxonomy" id="61235"/>
    <lineage>
        <taxon>Eukaryota</taxon>
        <taxon>Fungi</taxon>
        <taxon>Dikarya</taxon>
        <taxon>Ascomycota</taxon>
        <taxon>Pezizomycotina</taxon>
        <taxon>Sordariomycetes</taxon>
        <taxon>Hypocreomycetidae</taxon>
        <taxon>Hypocreales</taxon>
        <taxon>Nectriaceae</taxon>
        <taxon>Fusarium</taxon>
        <taxon>Fusarium incarnatum-equiseti species complex</taxon>
    </lineage>
</organism>
<sequence>MTSAASNPNQANQPTLQINNAASPPSKRDLKSWWKGFKLPSKHQEPQGMVFSSPITSCATLPDPCLESVQQNDVASLLNISGDALQCRNQVF</sequence>
<protein>
    <submittedName>
        <fullName evidence="2">GTPase activating protein (GAP) for Rho1p</fullName>
    </submittedName>
</protein>
<comment type="caution">
    <text evidence="2">The sequence shown here is derived from an EMBL/GenBank/DDBJ whole genome shotgun (WGS) entry which is preliminary data.</text>
</comment>
<evidence type="ECO:0000256" key="1">
    <source>
        <dbReference type="SAM" id="MobiDB-lite"/>
    </source>
</evidence>
<name>A0ABQ8R0T2_FUSEQ</name>
<dbReference type="Proteomes" id="UP001152024">
    <property type="component" value="Unassembled WGS sequence"/>
</dbReference>
<feature type="region of interest" description="Disordered" evidence="1">
    <location>
        <begin position="1"/>
        <end position="29"/>
    </location>
</feature>
<keyword evidence="3" id="KW-1185">Reference proteome</keyword>
<evidence type="ECO:0000313" key="2">
    <source>
        <dbReference type="EMBL" id="KAJ4119926.1"/>
    </source>
</evidence>
<accession>A0ABQ8R0T2</accession>
<proteinExistence type="predicted"/>
<reference evidence="2" key="1">
    <citation type="submission" date="2022-09" db="EMBL/GenBank/DDBJ databases">
        <title>Fusarium specimens isolated from Avocado Roots.</title>
        <authorList>
            <person name="Stajich J."/>
            <person name="Roper C."/>
            <person name="Heimlech-Rivalta G."/>
        </authorList>
    </citation>
    <scope>NUCLEOTIDE SEQUENCE</scope>
    <source>
        <strain evidence="2">CF00095</strain>
    </source>
</reference>
<evidence type="ECO:0000313" key="3">
    <source>
        <dbReference type="Proteomes" id="UP001152024"/>
    </source>
</evidence>